<proteinExistence type="predicted"/>
<dbReference type="AlphaFoldDB" id="G4T095"/>
<gene>
    <name evidence="1" type="ordered locus">MEALZ_2821</name>
</gene>
<name>G4T095_META2</name>
<protein>
    <submittedName>
        <fullName evidence="1">Uncharacterized protein</fullName>
    </submittedName>
</protein>
<dbReference type="EMBL" id="FO082060">
    <property type="protein sequence ID" value="CCE24487.1"/>
    <property type="molecule type" value="Genomic_DNA"/>
</dbReference>
<reference evidence="2" key="1">
    <citation type="journal article" date="2012" name="J. Bacteriol.">
        <title>Genome sequence of the haloalkaliphilic methanotrophic bacterium Methylomicrobium alcaliphilum 20Z.</title>
        <authorList>
            <person name="Vuilleumier S."/>
            <person name="Khmelenina V.N."/>
            <person name="Bringel F."/>
            <person name="Reshetnikov A.S."/>
            <person name="Lajus A."/>
            <person name="Mangenot S."/>
            <person name="Rouy Z."/>
            <person name="Op den Camp H.J."/>
            <person name="Jetten M.S."/>
            <person name="Dispirito A.A."/>
            <person name="Dunfield P."/>
            <person name="Klotz M.G."/>
            <person name="Semrau J.D."/>
            <person name="Stein L.Y."/>
            <person name="Barbe V."/>
            <person name="Medigue C."/>
            <person name="Trotsenko Y.A."/>
            <person name="Kalyuzhnaya M.G."/>
        </authorList>
    </citation>
    <scope>NUCLEOTIDE SEQUENCE [LARGE SCALE GENOMIC DNA]</scope>
    <source>
        <strain evidence="2">DSM 19304 / NCIMB 14124 / VKM B-2133 / 20Z</strain>
    </source>
</reference>
<dbReference type="HOGENOM" id="CLU_3357035_0_0_6"/>
<evidence type="ECO:0000313" key="2">
    <source>
        <dbReference type="Proteomes" id="UP000008315"/>
    </source>
</evidence>
<sequence>MAVTQSMGAIIAEGLNIYLDSAYKKPRKNGSVHVNS</sequence>
<dbReference type="KEGG" id="mah:MEALZ_2821"/>
<dbReference type="Proteomes" id="UP000008315">
    <property type="component" value="Chromosome"/>
</dbReference>
<organism evidence="1 2">
    <name type="scientific">Methylotuvimicrobium alcaliphilum (strain DSM 19304 / NCIMB 14124 / VKM B-2133 / 20Z)</name>
    <name type="common">Methylomicrobium alcaliphilum</name>
    <dbReference type="NCBI Taxonomy" id="1091494"/>
    <lineage>
        <taxon>Bacteria</taxon>
        <taxon>Pseudomonadati</taxon>
        <taxon>Pseudomonadota</taxon>
        <taxon>Gammaproteobacteria</taxon>
        <taxon>Methylococcales</taxon>
        <taxon>Methylococcaceae</taxon>
        <taxon>Methylotuvimicrobium</taxon>
    </lineage>
</organism>
<accession>G4T095</accession>
<evidence type="ECO:0000313" key="1">
    <source>
        <dbReference type="EMBL" id="CCE24487.1"/>
    </source>
</evidence>
<keyword evidence="2" id="KW-1185">Reference proteome</keyword>